<dbReference type="InterPro" id="IPR016024">
    <property type="entry name" value="ARM-type_fold"/>
</dbReference>
<dbReference type="InterPro" id="IPR001245">
    <property type="entry name" value="Ser-Thr/Tyr_kinase_cat_dom"/>
</dbReference>
<dbReference type="Gene3D" id="3.30.200.20">
    <property type="entry name" value="Phosphorylase Kinase, domain 1"/>
    <property type="match status" value="1"/>
</dbReference>
<organism evidence="3 4">
    <name type="scientific">Pythium oligandrum</name>
    <name type="common">Mycoparasitic fungus</name>
    <dbReference type="NCBI Taxonomy" id="41045"/>
    <lineage>
        <taxon>Eukaryota</taxon>
        <taxon>Sar</taxon>
        <taxon>Stramenopiles</taxon>
        <taxon>Oomycota</taxon>
        <taxon>Peronosporomycetes</taxon>
        <taxon>Pythiales</taxon>
        <taxon>Pythiaceae</taxon>
        <taxon>Pythium</taxon>
    </lineage>
</organism>
<dbReference type="SUPFAM" id="SSF56112">
    <property type="entry name" value="Protein kinase-like (PK-like)"/>
    <property type="match status" value="1"/>
</dbReference>
<dbReference type="Pfam" id="PF07714">
    <property type="entry name" value="PK_Tyr_Ser-Thr"/>
    <property type="match status" value="1"/>
</dbReference>
<dbReference type="AlphaFoldDB" id="A0A8K1FCA9"/>
<evidence type="ECO:0000256" key="1">
    <source>
        <dbReference type="SAM" id="MobiDB-lite"/>
    </source>
</evidence>
<dbReference type="Proteomes" id="UP000794436">
    <property type="component" value="Unassembled WGS sequence"/>
</dbReference>
<name>A0A8K1FCA9_PYTOL</name>
<feature type="domain" description="Protein kinase" evidence="2">
    <location>
        <begin position="1"/>
        <end position="213"/>
    </location>
</feature>
<reference evidence="3" key="1">
    <citation type="submission" date="2019-03" db="EMBL/GenBank/DDBJ databases">
        <title>Long read genome sequence of the mycoparasitic Pythium oligandrum ATCC 38472 isolated from sugarbeet rhizosphere.</title>
        <authorList>
            <person name="Gaulin E."/>
        </authorList>
    </citation>
    <scope>NUCLEOTIDE SEQUENCE</scope>
    <source>
        <strain evidence="3">ATCC 38472_TT</strain>
    </source>
</reference>
<dbReference type="Gene3D" id="1.10.510.10">
    <property type="entry name" value="Transferase(Phosphotransferase) domain 1"/>
    <property type="match status" value="1"/>
</dbReference>
<dbReference type="Gene3D" id="1.25.10.10">
    <property type="entry name" value="Leucine-rich Repeat Variant"/>
    <property type="match status" value="1"/>
</dbReference>
<dbReference type="InterPro" id="IPR011989">
    <property type="entry name" value="ARM-like"/>
</dbReference>
<comment type="caution">
    <text evidence="3">The sequence shown here is derived from an EMBL/GenBank/DDBJ whole genome shotgun (WGS) entry which is preliminary data.</text>
</comment>
<dbReference type="PANTHER" id="PTHR44329">
    <property type="entry name" value="SERINE/THREONINE-PROTEIN KINASE TNNI3K-RELATED"/>
    <property type="match status" value="1"/>
</dbReference>
<dbReference type="PANTHER" id="PTHR44329:SF214">
    <property type="entry name" value="PROTEIN KINASE DOMAIN-CONTAINING PROTEIN"/>
    <property type="match status" value="1"/>
</dbReference>
<dbReference type="InterPro" id="IPR051681">
    <property type="entry name" value="Ser/Thr_Kinases-Pseudokinases"/>
</dbReference>
<dbReference type="GO" id="GO:0004674">
    <property type="term" value="F:protein serine/threonine kinase activity"/>
    <property type="evidence" value="ECO:0007669"/>
    <property type="project" value="TreeGrafter"/>
</dbReference>
<gene>
    <name evidence="3" type="ORF">Poli38472_010531</name>
</gene>
<evidence type="ECO:0000313" key="4">
    <source>
        <dbReference type="Proteomes" id="UP000794436"/>
    </source>
</evidence>
<feature type="region of interest" description="Disordered" evidence="1">
    <location>
        <begin position="219"/>
        <end position="264"/>
    </location>
</feature>
<dbReference type="OrthoDB" id="77369at2759"/>
<dbReference type="SUPFAM" id="SSF48371">
    <property type="entry name" value="ARM repeat"/>
    <property type="match status" value="1"/>
</dbReference>
<accession>A0A8K1FCA9</accession>
<proteinExistence type="predicted"/>
<keyword evidence="4" id="KW-1185">Reference proteome</keyword>
<evidence type="ECO:0000313" key="3">
    <source>
        <dbReference type="EMBL" id="TMW55649.1"/>
    </source>
</evidence>
<evidence type="ECO:0000259" key="2">
    <source>
        <dbReference type="PROSITE" id="PS50011"/>
    </source>
</evidence>
<dbReference type="PROSITE" id="PS50011">
    <property type="entry name" value="PROTEIN_KINASE_DOM"/>
    <property type="match status" value="1"/>
</dbReference>
<sequence>MSQFLKEIDLWYTLHHPNVVKMFGACHVSSPPLIVCEDATNGNLADFLASSDGGIRHMWRLLLEVALGLEYLHRNQVVHGDLNLNNLLVGSDGAARVADFGLSIIGSTGSSFSATDGSGGGLRWRAPECLKQRPTFESDVYSLAICMIEAVSGEPPYSLEDDVTVQKLVLSGQLPTRPTQMSDEAWKLVVSMTTFDPSKRFRLTDAISRVKLLAENDCENATWSPGNTTHEAEKPDQHTQPSRGNEKTDTYAESYPLSEETGSDGAVDVRSVELTIVPASNTNQHFSKEIIHLNSRLTMRELMVSSLENGSPQEKYAALKWLYRKATDEAESQHIKQAGGHQLAFKCLQDPSLAVYHHVYGFGVLYRMYIAHAISYTDFKVVEEKVCTLRVYKEAELKEMLFPRNEGEAAEKVALIQKWESYKKDSSPFIPALVTMLRTVQAEEEEESVLALGTFADLFSNVHFCWGHHFKFDVLIAPATEFVKSGTELQKASATGLLRILVYHRSDYCPEIKAAAVLEPLVKVIQTPTNNPKFHSDAMFVLGALARKDPATRSELIKLKPFGTLVQFVQKGLPSQKEDAANALGSLMKSAQGRREGNDKMWRPSEPISAIYALVSGTQTPASDKKPGQGRMTAIINRKPLQPPRFSGYQAHQKLRSNEELPELLEALYTRNQNWSRLSTPATQSKAIQDEELYLPPPKRSRRFWR</sequence>
<dbReference type="GO" id="GO:0005524">
    <property type="term" value="F:ATP binding"/>
    <property type="evidence" value="ECO:0007669"/>
    <property type="project" value="InterPro"/>
</dbReference>
<dbReference type="EMBL" id="SPLM01000147">
    <property type="protein sequence ID" value="TMW55649.1"/>
    <property type="molecule type" value="Genomic_DNA"/>
</dbReference>
<protein>
    <recommendedName>
        <fullName evidence="2">Protein kinase domain-containing protein</fullName>
    </recommendedName>
</protein>
<feature type="compositionally biased region" description="Polar residues" evidence="1">
    <location>
        <begin position="219"/>
        <end position="229"/>
    </location>
</feature>
<dbReference type="InterPro" id="IPR011009">
    <property type="entry name" value="Kinase-like_dom_sf"/>
</dbReference>
<dbReference type="InterPro" id="IPR000719">
    <property type="entry name" value="Prot_kinase_dom"/>
</dbReference>